<proteinExistence type="predicted"/>
<evidence type="ECO:0000313" key="2">
    <source>
        <dbReference type="Proteomes" id="UP000199208"/>
    </source>
</evidence>
<dbReference type="STRING" id="1120920.SAMN03080599_02002"/>
<name>A0A1G5S2V7_9FIRM</name>
<dbReference type="SUPFAM" id="SSF48239">
    <property type="entry name" value="Terpenoid cyclases/Protein prenyltransferases"/>
    <property type="match status" value="1"/>
</dbReference>
<dbReference type="AlphaFoldDB" id="A0A1G5S2V7"/>
<dbReference type="RefSeq" id="WP_092591064.1">
    <property type="nucleotide sequence ID" value="NZ_FMWL01000009.1"/>
</dbReference>
<dbReference type="Proteomes" id="UP000199208">
    <property type="component" value="Unassembled WGS sequence"/>
</dbReference>
<dbReference type="EMBL" id="FMWL01000009">
    <property type="protein sequence ID" value="SCZ79899.1"/>
    <property type="molecule type" value="Genomic_DNA"/>
</dbReference>
<sequence length="315" mass="36061">MDALIKWLMSGDISLKYLTCKYLLHKPEDELDLLRKRIAADGWGKAFLAARNPSGHWGRDFYQVKWISSHYTLLDLRALEIEPAEPIRDTLERILRTCKSVDGSINESHTIPSGDLCVNGMFLNYASFFGIPEKALRSIVDFILDSIMPDGGFNCNLKRYGAVHSSMHTTISVLEGLWEFVKAGHDYRKTDIELARGQAEAFLLAHKLFRSDKTGEIIDKRWCMLSFPSRWRYDILRALVYFADAGRPYDPRMEDALSIIRDKRLKDGTWPVQLKHPGKVHFEMEKTGEPSRFNTLRALRVLGAYGESGLMEAQN</sequence>
<accession>A0A1G5S2V7</accession>
<keyword evidence="2" id="KW-1185">Reference proteome</keyword>
<reference evidence="1 2" key="1">
    <citation type="submission" date="2016-10" db="EMBL/GenBank/DDBJ databases">
        <authorList>
            <person name="de Groot N.N."/>
        </authorList>
    </citation>
    <scope>NUCLEOTIDE SEQUENCE [LARGE SCALE GENOMIC DNA]</scope>
    <source>
        <strain evidence="1 2">DSM 2784</strain>
    </source>
</reference>
<protein>
    <recommendedName>
        <fullName evidence="3">Prenyltransferase and squalene oxidase repeat-containing protein</fullName>
    </recommendedName>
</protein>
<organism evidence="1 2">
    <name type="scientific">Acidaminobacter hydrogenoformans DSM 2784</name>
    <dbReference type="NCBI Taxonomy" id="1120920"/>
    <lineage>
        <taxon>Bacteria</taxon>
        <taxon>Bacillati</taxon>
        <taxon>Bacillota</taxon>
        <taxon>Clostridia</taxon>
        <taxon>Peptostreptococcales</taxon>
        <taxon>Acidaminobacteraceae</taxon>
        <taxon>Acidaminobacter</taxon>
    </lineage>
</organism>
<dbReference type="InterPro" id="IPR008930">
    <property type="entry name" value="Terpenoid_cyclase/PrenylTrfase"/>
</dbReference>
<dbReference type="Gene3D" id="1.50.10.20">
    <property type="match status" value="1"/>
</dbReference>
<dbReference type="OrthoDB" id="370326at2"/>
<gene>
    <name evidence="1" type="ORF">SAMN03080599_02002</name>
</gene>
<evidence type="ECO:0008006" key="3">
    <source>
        <dbReference type="Google" id="ProtNLM"/>
    </source>
</evidence>
<evidence type="ECO:0000313" key="1">
    <source>
        <dbReference type="EMBL" id="SCZ79899.1"/>
    </source>
</evidence>